<reference evidence="1 2" key="1">
    <citation type="submission" date="2024-04" db="EMBL/GenBank/DDBJ databases">
        <title>genome sequences of Mucor flavus KT1a and Helicostylum pulchrum KT1b strains isolation_sourced from the surface of a dry-aged beef.</title>
        <authorList>
            <person name="Toyotome T."/>
            <person name="Hosono M."/>
            <person name="Torimaru M."/>
            <person name="Fukuda K."/>
            <person name="Mikami N."/>
        </authorList>
    </citation>
    <scope>NUCLEOTIDE SEQUENCE [LARGE SCALE GENOMIC DNA]</scope>
    <source>
        <strain evidence="1 2">KT1b</strain>
    </source>
</reference>
<evidence type="ECO:0000313" key="1">
    <source>
        <dbReference type="EMBL" id="GAA5803639.1"/>
    </source>
</evidence>
<organism evidence="1 2">
    <name type="scientific">Helicostylum pulchrum</name>
    <dbReference type="NCBI Taxonomy" id="562976"/>
    <lineage>
        <taxon>Eukaryota</taxon>
        <taxon>Fungi</taxon>
        <taxon>Fungi incertae sedis</taxon>
        <taxon>Mucoromycota</taxon>
        <taxon>Mucoromycotina</taxon>
        <taxon>Mucoromycetes</taxon>
        <taxon>Mucorales</taxon>
        <taxon>Mucorineae</taxon>
        <taxon>Mucoraceae</taxon>
        <taxon>Helicostylum</taxon>
    </lineage>
</organism>
<evidence type="ECO:0000313" key="2">
    <source>
        <dbReference type="Proteomes" id="UP001476247"/>
    </source>
</evidence>
<dbReference type="Proteomes" id="UP001476247">
    <property type="component" value="Unassembled WGS sequence"/>
</dbReference>
<dbReference type="EMBL" id="BAABUJ010000029">
    <property type="protein sequence ID" value="GAA5803639.1"/>
    <property type="molecule type" value="Genomic_DNA"/>
</dbReference>
<protein>
    <submittedName>
        <fullName evidence="1">Uncharacterized protein</fullName>
    </submittedName>
</protein>
<keyword evidence="2" id="KW-1185">Reference proteome</keyword>
<accession>A0ABP9Y9J4</accession>
<sequence>MSSKLTNTTNQTAYEATKIQTAYINSLSLQFGNKLRMVINKVVKFKERVAHLTNELKKKSCADKEIKLSVKSDIIDPITQLKLAISLKDINQIPKDFLDEKAIKHIGNFLSSYSKSYKFQKNSIYYDAVANPGKHLKAYFKLAEIYSKRSKFDKSLVWGKVVDLSSEAIKDQGPEKSIKFRGTIMTDGIGISIVKQNFGATKGQSSPKIKVVEEDFEYTENIPNEELITTEGKVVLVDPGRRDLLYCMHEDSTAKEKKVYRCTQNQKFKELKSTKFRKLCQRFKPASIQECENKLG</sequence>
<proteinExistence type="predicted"/>
<name>A0ABP9Y9J4_9FUNG</name>
<comment type="caution">
    <text evidence="1">The sequence shown here is derived from an EMBL/GenBank/DDBJ whole genome shotgun (WGS) entry which is preliminary data.</text>
</comment>
<gene>
    <name evidence="1" type="ORF">HPULCUR_009122</name>
</gene>